<dbReference type="InterPro" id="IPR001360">
    <property type="entry name" value="Glyco_hydro_1"/>
</dbReference>
<reference evidence="6" key="1">
    <citation type="submission" date="2025-08" db="UniProtKB">
        <authorList>
            <consortium name="RefSeq"/>
        </authorList>
    </citation>
    <scope>IDENTIFICATION</scope>
    <source>
        <tissue evidence="6">Entire body</tissue>
    </source>
</reference>
<evidence type="ECO:0000256" key="1">
    <source>
        <dbReference type="ARBA" id="ARBA00010838"/>
    </source>
</evidence>
<dbReference type="PRINTS" id="PR00131">
    <property type="entry name" value="GLHYDRLASE1"/>
</dbReference>
<dbReference type="InParanoid" id="A0A1W4XF00"/>
<organism evidence="5 6">
    <name type="scientific">Agrilus planipennis</name>
    <name type="common">Emerald ash borer</name>
    <name type="synonym">Agrilus marcopoli</name>
    <dbReference type="NCBI Taxonomy" id="224129"/>
    <lineage>
        <taxon>Eukaryota</taxon>
        <taxon>Metazoa</taxon>
        <taxon>Ecdysozoa</taxon>
        <taxon>Arthropoda</taxon>
        <taxon>Hexapoda</taxon>
        <taxon>Insecta</taxon>
        <taxon>Pterygota</taxon>
        <taxon>Neoptera</taxon>
        <taxon>Endopterygota</taxon>
        <taxon>Coleoptera</taxon>
        <taxon>Polyphaga</taxon>
        <taxon>Elateriformia</taxon>
        <taxon>Buprestoidea</taxon>
        <taxon>Buprestidae</taxon>
        <taxon>Agrilinae</taxon>
        <taxon>Agrilus</taxon>
    </lineage>
</organism>
<dbReference type="GO" id="GO:0008422">
    <property type="term" value="F:beta-glucosidase activity"/>
    <property type="evidence" value="ECO:0007669"/>
    <property type="project" value="TreeGrafter"/>
</dbReference>
<dbReference type="KEGG" id="apln:108740901"/>
<dbReference type="GeneID" id="108740901"/>
<dbReference type="RefSeq" id="XP_018330920.1">
    <property type="nucleotide sequence ID" value="XM_018475418.1"/>
</dbReference>
<sequence length="289" mass="32861">MDAAERGLQYYLGWFANPIFSKNGDYPPVMKNTIAYRSALEGFNVSRLPTFREDEVNFIKGTSDFFGLTHDETLLASEGAIIPISTPSFKHDMNISQFYDNTWPRTPIGSYSIAPWGMYNILMYIHNRYNSPEIYITGSGYPDSGTLKDTGRITYFQQYLSSVLDAISNGVLVTSYTFWSLLDGFEWEHGYNLKYGVVHVDFDNTSRTRTLKLSAKFVKYLTKERHIEYGPNVGGIVIIPEKLDGLEDDEDSDAEVKVTTETIKKKIDVVNDNITSIENIFPDIPEIEI</sequence>
<dbReference type="InterPro" id="IPR017853">
    <property type="entry name" value="GH"/>
</dbReference>
<proteinExistence type="inferred from homology"/>
<dbReference type="AlphaFoldDB" id="A0A1W4XF00"/>
<dbReference type="Proteomes" id="UP000192223">
    <property type="component" value="Unplaced"/>
</dbReference>
<gene>
    <name evidence="6" type="primary">LOC108740901</name>
</gene>
<evidence type="ECO:0000256" key="2">
    <source>
        <dbReference type="ARBA" id="ARBA00022801"/>
    </source>
</evidence>
<evidence type="ECO:0000313" key="6">
    <source>
        <dbReference type="RefSeq" id="XP_018330920.1"/>
    </source>
</evidence>
<dbReference type="SUPFAM" id="SSF51445">
    <property type="entry name" value="(Trans)glycosidases"/>
    <property type="match status" value="1"/>
</dbReference>
<evidence type="ECO:0000256" key="3">
    <source>
        <dbReference type="ARBA" id="ARBA00023295"/>
    </source>
</evidence>
<name>A0A1W4XF00_AGRPL</name>
<protein>
    <submittedName>
        <fullName evidence="6">Lactase-like protein</fullName>
    </submittedName>
</protein>
<keyword evidence="5" id="KW-1185">Reference proteome</keyword>
<dbReference type="PANTHER" id="PTHR10353:SF36">
    <property type="entry name" value="LP05116P"/>
    <property type="match status" value="1"/>
</dbReference>
<dbReference type="GO" id="GO:0005975">
    <property type="term" value="P:carbohydrate metabolic process"/>
    <property type="evidence" value="ECO:0007669"/>
    <property type="project" value="InterPro"/>
</dbReference>
<dbReference type="Gene3D" id="3.20.20.80">
    <property type="entry name" value="Glycosidases"/>
    <property type="match status" value="1"/>
</dbReference>
<evidence type="ECO:0000313" key="5">
    <source>
        <dbReference type="Proteomes" id="UP000192223"/>
    </source>
</evidence>
<dbReference type="STRING" id="224129.A0A1W4XF00"/>
<evidence type="ECO:0000256" key="4">
    <source>
        <dbReference type="RuleBase" id="RU003690"/>
    </source>
</evidence>
<keyword evidence="3" id="KW-0326">Glycosidase</keyword>
<dbReference type="PANTHER" id="PTHR10353">
    <property type="entry name" value="GLYCOSYL HYDROLASE"/>
    <property type="match status" value="1"/>
</dbReference>
<keyword evidence="2" id="KW-0378">Hydrolase</keyword>
<dbReference type="OrthoDB" id="65569at2759"/>
<dbReference type="Pfam" id="PF00232">
    <property type="entry name" value="Glyco_hydro_1"/>
    <property type="match status" value="1"/>
</dbReference>
<accession>A0A1W4XF00</accession>
<comment type="similarity">
    <text evidence="1 4">Belongs to the glycosyl hydrolase 1 family.</text>
</comment>